<dbReference type="Proteomes" id="UP000520876">
    <property type="component" value="Unassembled WGS sequence"/>
</dbReference>
<keyword evidence="2" id="KW-1185">Reference proteome</keyword>
<sequence length="92" mass="10472">MFNQGVDGVLKGARLELILVVDHHHGVLIVALSFEARPTEHSSSVFSILPELSRQRFFLQPQRPKQQRPQNSGGRLTAPFRGELFLFVMRAY</sequence>
<organism evidence="1 2">
    <name type="scientific">Vreelandella sedimenti</name>
    <dbReference type="NCBI Taxonomy" id="2729618"/>
    <lineage>
        <taxon>Bacteria</taxon>
        <taxon>Pseudomonadati</taxon>
        <taxon>Pseudomonadota</taxon>
        <taxon>Gammaproteobacteria</taxon>
        <taxon>Oceanospirillales</taxon>
        <taxon>Halomonadaceae</taxon>
        <taxon>Vreelandella</taxon>
    </lineage>
</organism>
<dbReference type="EMBL" id="JACCGK010000009">
    <property type="protein sequence ID" value="NYT73035.1"/>
    <property type="molecule type" value="Genomic_DNA"/>
</dbReference>
<evidence type="ECO:0000313" key="1">
    <source>
        <dbReference type="EMBL" id="NYT73035.1"/>
    </source>
</evidence>
<proteinExistence type="predicted"/>
<evidence type="ECO:0000313" key="2">
    <source>
        <dbReference type="Proteomes" id="UP000520876"/>
    </source>
</evidence>
<accession>A0A7Z0N7F7</accession>
<name>A0A7Z0N7F7_9GAMM</name>
<gene>
    <name evidence="1" type="ORF">HZU72_11420</name>
</gene>
<comment type="caution">
    <text evidence="1">The sequence shown here is derived from an EMBL/GenBank/DDBJ whole genome shotgun (WGS) entry which is preliminary data.</text>
</comment>
<dbReference type="AlphaFoldDB" id="A0A7Z0N7F7"/>
<reference evidence="1 2" key="1">
    <citation type="submission" date="2020-07" db="EMBL/GenBank/DDBJ databases">
        <title>Halomonas sp. QX-2 draft genome sequence.</title>
        <authorList>
            <person name="Qiu X."/>
        </authorList>
    </citation>
    <scope>NUCLEOTIDE SEQUENCE [LARGE SCALE GENOMIC DNA]</scope>
    <source>
        <strain evidence="1 2">QX-2</strain>
    </source>
</reference>
<protein>
    <submittedName>
        <fullName evidence="1">Uncharacterized protein</fullName>
    </submittedName>
</protein>